<feature type="region of interest" description="Disordered" evidence="1">
    <location>
        <begin position="1021"/>
        <end position="1068"/>
    </location>
</feature>
<protein>
    <submittedName>
        <fullName evidence="2">Uncharacterized protein</fullName>
    </submittedName>
</protein>
<feature type="compositionally biased region" description="Acidic residues" evidence="1">
    <location>
        <begin position="587"/>
        <end position="604"/>
    </location>
</feature>
<proteinExistence type="predicted"/>
<feature type="region of interest" description="Disordered" evidence="1">
    <location>
        <begin position="34"/>
        <end position="73"/>
    </location>
</feature>
<feature type="region of interest" description="Disordered" evidence="1">
    <location>
        <begin position="432"/>
        <end position="1003"/>
    </location>
</feature>
<feature type="compositionally biased region" description="Basic residues" evidence="1">
    <location>
        <begin position="432"/>
        <end position="457"/>
    </location>
</feature>
<feature type="compositionally biased region" description="Polar residues" evidence="1">
    <location>
        <begin position="744"/>
        <end position="755"/>
    </location>
</feature>
<sequence>MKSRHRSTFSLSSPLFAVAVGVLCVAYIQLSDSAPTSESSSTTSKSTSGTKPTRITTMRTGKQRVEESPAGRLKASDIKACISKAFCEVNSASRKPNYAVNQEFFDIMDQIRSLSDEDIDSGSASAEYDEEEEEEDDDVESSEESSSERGYPGPPPPGYHRMSKKMKKGGNSTSVDSVTNSTVPIIKKIKSKGTKDGKKKMKVKTVKKYVNGTFISVPKRRHSRIETDAEKAEKVAFVTRKQREMGQVNDLAALIRISADIGLTLRSPRKCRTLFNKCTMTHEQIVDLFNQTLMAVTTPATDTKVGSTSTKVKVHTTQSAPAADEDATEVVEITTASQAPSTTSASTTSSPTTTTIDNRASKSRHDFSDEDVEYMTDTEIQPVATYALFVNDPVDDTMRTAETDVNVQETFKKYANTFPAEASFPVDLPTLRKKSNKVSKNKKKKSSFNRKMAPKRKVSSEEDDDDDDDEDDEPTSASTESERKSGFRIESPYPGYRVSAKDEDLELESAEPSSAAKQESSEGILPPLVQKVTVKPLEKKPSEDDDDGDEDEENDEESEESAEEAVRAKQNKKYKKKAVTPASPAPVEEESSEEDDVEVADDDQQSPPPWAPVYQMYMNQKQKQGYKKKQKGPYKGGEHPYDDSPHAATPSKKPWAGSDGSHELGGIAASSHESMYGDAPYHGHAPPYGAAPPGASQEGAEKPGFFQSIMSWFTGGGKTGELSSDSPYPPAAMTQHSQHQHQHPYSQESPTGSPWPSQPDPGNVGHYQYGHHPHQHTPSQYRHRDSSEDSDEDDVEEAEVEEFLPKKRKNKNKRRRYRGRSDSIINSGLKKSSSSSRKTGPPAPVVVVPKETKPNSSGSNPSIGVYEPNSHYDTLIKADGGITSGSNLKGKNSEKENKRTKKETIKPKQKKKNQKESQRAHSSIESQEDDDEAYSSEELFNRQVNKLKSEKIGASNNVKSNSGKQNNDASTTTEASFPKYFESMFGNEERKDPFKPVGKDDGSLLYGFDSLSSTLSATEMDLASLPKKKGTYKVNKTKKKKKGTTPPVKFNQKEVLNSSEEDQEKKKK</sequence>
<feature type="compositionally biased region" description="Acidic residues" evidence="1">
    <location>
        <begin position="461"/>
        <end position="474"/>
    </location>
</feature>
<feature type="compositionally biased region" description="Basic and acidic residues" evidence="1">
    <location>
        <begin position="636"/>
        <end position="645"/>
    </location>
</feature>
<evidence type="ECO:0000256" key="1">
    <source>
        <dbReference type="SAM" id="MobiDB-lite"/>
    </source>
</evidence>
<feature type="compositionally biased region" description="Basic residues" evidence="1">
    <location>
        <begin position="806"/>
        <end position="818"/>
    </location>
</feature>
<feature type="compositionally biased region" description="Acidic residues" evidence="1">
    <location>
        <begin position="543"/>
        <end position="563"/>
    </location>
</feature>
<feature type="compositionally biased region" description="Basic and acidic residues" evidence="1">
    <location>
        <begin position="891"/>
        <end position="906"/>
    </location>
</feature>
<feature type="compositionally biased region" description="Basic residues" evidence="1">
    <location>
        <begin position="1026"/>
        <end position="1043"/>
    </location>
</feature>
<evidence type="ECO:0000313" key="2">
    <source>
        <dbReference type="EMBL" id="CAL8091102.1"/>
    </source>
</evidence>
<feature type="compositionally biased region" description="Acidic residues" evidence="1">
    <location>
        <begin position="788"/>
        <end position="802"/>
    </location>
</feature>
<reference evidence="2 3" key="1">
    <citation type="submission" date="2024-08" db="EMBL/GenBank/DDBJ databases">
        <authorList>
            <person name="Cucini C."/>
            <person name="Frati F."/>
        </authorList>
    </citation>
    <scope>NUCLEOTIDE SEQUENCE [LARGE SCALE GENOMIC DNA]</scope>
</reference>
<feature type="compositionally biased region" description="Basic residues" evidence="1">
    <location>
        <begin position="569"/>
        <end position="578"/>
    </location>
</feature>
<dbReference type="Proteomes" id="UP001642540">
    <property type="component" value="Unassembled WGS sequence"/>
</dbReference>
<organism evidence="2 3">
    <name type="scientific">Orchesella dallaii</name>
    <dbReference type="NCBI Taxonomy" id="48710"/>
    <lineage>
        <taxon>Eukaryota</taxon>
        <taxon>Metazoa</taxon>
        <taxon>Ecdysozoa</taxon>
        <taxon>Arthropoda</taxon>
        <taxon>Hexapoda</taxon>
        <taxon>Collembola</taxon>
        <taxon>Entomobryomorpha</taxon>
        <taxon>Entomobryoidea</taxon>
        <taxon>Orchesellidae</taxon>
        <taxon>Orchesellinae</taxon>
        <taxon>Orchesella</taxon>
    </lineage>
</organism>
<feature type="region of interest" description="Disordered" evidence="1">
    <location>
        <begin position="117"/>
        <end position="179"/>
    </location>
</feature>
<feature type="compositionally biased region" description="Acidic residues" evidence="1">
    <location>
        <begin position="127"/>
        <end position="145"/>
    </location>
</feature>
<comment type="caution">
    <text evidence="2">The sequence shown here is derived from an EMBL/GenBank/DDBJ whole genome shotgun (WGS) entry which is preliminary data.</text>
</comment>
<gene>
    <name evidence="2" type="ORF">ODALV1_LOCUS7829</name>
</gene>
<feature type="compositionally biased region" description="Low complexity" evidence="1">
    <location>
        <begin position="823"/>
        <end position="836"/>
    </location>
</feature>
<feature type="compositionally biased region" description="Low complexity" evidence="1">
    <location>
        <begin position="679"/>
        <end position="695"/>
    </location>
</feature>
<accession>A0ABP1QCV1</accession>
<feature type="region of interest" description="Disordered" evidence="1">
    <location>
        <begin position="334"/>
        <end position="366"/>
    </location>
</feature>
<feature type="compositionally biased region" description="Polar residues" evidence="1">
    <location>
        <begin position="954"/>
        <end position="975"/>
    </location>
</feature>
<name>A0ABP1QCV1_9HEXA</name>
<dbReference type="EMBL" id="CAXLJM020000024">
    <property type="protein sequence ID" value="CAL8091102.1"/>
    <property type="molecule type" value="Genomic_DNA"/>
</dbReference>
<feature type="compositionally biased region" description="Acidic residues" evidence="1">
    <location>
        <begin position="926"/>
        <end position="935"/>
    </location>
</feature>
<feature type="compositionally biased region" description="Basic and acidic residues" evidence="1">
    <location>
        <begin position="987"/>
        <end position="1002"/>
    </location>
</feature>
<keyword evidence="3" id="KW-1185">Reference proteome</keyword>
<feature type="compositionally biased region" description="Basic and acidic residues" evidence="1">
    <location>
        <begin position="63"/>
        <end position="73"/>
    </location>
</feature>
<evidence type="ECO:0000313" key="3">
    <source>
        <dbReference type="Proteomes" id="UP001642540"/>
    </source>
</evidence>
<feature type="compositionally biased region" description="Low complexity" evidence="1">
    <location>
        <begin position="34"/>
        <end position="53"/>
    </location>
</feature>
<feature type="compositionally biased region" description="Low complexity" evidence="1">
    <location>
        <begin position="334"/>
        <end position="355"/>
    </location>
</feature>